<dbReference type="OrthoDB" id="182577at2"/>
<evidence type="ECO:0000313" key="3">
    <source>
        <dbReference type="Proteomes" id="UP000238701"/>
    </source>
</evidence>
<organism evidence="2 3">
    <name type="scientific">Candidatus Sulfotelmatobacter kueseliae</name>
    <dbReference type="NCBI Taxonomy" id="2042962"/>
    <lineage>
        <taxon>Bacteria</taxon>
        <taxon>Pseudomonadati</taxon>
        <taxon>Acidobacteriota</taxon>
        <taxon>Terriglobia</taxon>
        <taxon>Terriglobales</taxon>
        <taxon>Candidatus Korobacteraceae</taxon>
        <taxon>Candidatus Sulfotelmatobacter</taxon>
    </lineage>
</organism>
<dbReference type="EMBL" id="OMOD01000122">
    <property type="protein sequence ID" value="SPF40204.1"/>
    <property type="molecule type" value="Genomic_DNA"/>
</dbReference>
<dbReference type="Proteomes" id="UP000238701">
    <property type="component" value="Unassembled WGS sequence"/>
</dbReference>
<reference evidence="3" key="1">
    <citation type="submission" date="2018-02" db="EMBL/GenBank/DDBJ databases">
        <authorList>
            <person name="Hausmann B."/>
        </authorList>
    </citation>
    <scope>NUCLEOTIDE SEQUENCE [LARGE SCALE GENOMIC DNA]</scope>
    <source>
        <strain evidence="3">Peat soil MAG SbA1</strain>
    </source>
</reference>
<dbReference type="GO" id="GO:0047474">
    <property type="term" value="F:long-chain fatty acid--protein ligase activity"/>
    <property type="evidence" value="ECO:0007669"/>
    <property type="project" value="InterPro"/>
</dbReference>
<feature type="domain" description="Acyl-protein synthetase LuxE" evidence="1">
    <location>
        <begin position="20"/>
        <end position="373"/>
    </location>
</feature>
<evidence type="ECO:0000313" key="2">
    <source>
        <dbReference type="EMBL" id="SPF40204.1"/>
    </source>
</evidence>
<name>A0A2U3KKN7_9BACT</name>
<dbReference type="Pfam" id="PF04443">
    <property type="entry name" value="LuxE"/>
    <property type="match status" value="1"/>
</dbReference>
<sequence length="387" mass="42699">MSQLAEPRLAELEQAVGALLDKPPYAVPPSERREALLALFKQELSYACDRSQQFRNYVRHWPISLSAADAVADLPYLPVSTFKANPPLSLVETRDIKRTLSSSSTSGQIPSRVVLDAATGRRMTRGVTAIIRDFIGPARRPYLVIDIPENLKPQVELGARGAAIQGLGSFATETVCCLRRDDAADSVLELEKLLACAEKWRDSAVLVYGFTYVIWTQFVQPLQRQGVTLRMPNVHVLHSGGWKRLEQQAVTKDAFMRGVASVFACSADRVIDYYGMVENVGVVYPDCEHGHKHVPTFAEVIIRDPLTLAPVEAGQQGLVQVCSVLPTSFPGFLLLTDDMAELIGQDGCPCGRRGTYFRFTRRVPKVEVRGCGNLETTRSRQGTGAHE</sequence>
<dbReference type="Gene3D" id="3.40.50.12780">
    <property type="entry name" value="N-terminal domain of ligase-like"/>
    <property type="match status" value="1"/>
</dbReference>
<gene>
    <name evidence="2" type="ORF">SBA1_30055</name>
</gene>
<proteinExistence type="predicted"/>
<evidence type="ECO:0000259" key="1">
    <source>
        <dbReference type="Pfam" id="PF04443"/>
    </source>
</evidence>
<protein>
    <submittedName>
        <fullName evidence="2">Acyl-protein synthetase</fullName>
    </submittedName>
</protein>
<dbReference type="AlphaFoldDB" id="A0A2U3KKN7"/>
<dbReference type="InterPro" id="IPR007534">
    <property type="entry name" value="LuxE"/>
</dbReference>
<dbReference type="InterPro" id="IPR042099">
    <property type="entry name" value="ANL_N_sf"/>
</dbReference>
<accession>A0A2U3KKN7</accession>
<dbReference type="GO" id="GO:0008218">
    <property type="term" value="P:bioluminescence"/>
    <property type="evidence" value="ECO:0007669"/>
    <property type="project" value="InterPro"/>
</dbReference>